<proteinExistence type="predicted"/>
<dbReference type="GO" id="GO:0003723">
    <property type="term" value="F:RNA binding"/>
    <property type="evidence" value="ECO:0007669"/>
    <property type="project" value="TreeGrafter"/>
</dbReference>
<dbReference type="Proteomes" id="UP000184267">
    <property type="component" value="Unassembled WGS sequence"/>
</dbReference>
<dbReference type="STRING" id="154538.A0A1M2VHN6"/>
<gene>
    <name evidence="2" type="ORF">TRAPUB_2044</name>
</gene>
<reference evidence="2 3" key="1">
    <citation type="submission" date="2016-10" db="EMBL/GenBank/DDBJ databases">
        <title>Genome sequence of the basidiomycete white-rot fungus Trametes pubescens.</title>
        <authorList>
            <person name="Makela M.R."/>
            <person name="Granchi Z."/>
            <person name="Peng M."/>
            <person name="De Vries R.P."/>
            <person name="Grigoriev I."/>
            <person name="Riley R."/>
            <person name="Hilden K."/>
        </authorList>
    </citation>
    <scope>NUCLEOTIDE SEQUENCE [LARGE SCALE GENOMIC DNA]</scope>
    <source>
        <strain evidence="2 3">FBCC735</strain>
    </source>
</reference>
<feature type="compositionally biased region" description="Basic and acidic residues" evidence="1">
    <location>
        <begin position="423"/>
        <end position="437"/>
    </location>
</feature>
<dbReference type="OrthoDB" id="4349954at2759"/>
<dbReference type="GO" id="GO:0030490">
    <property type="term" value="P:maturation of SSU-rRNA"/>
    <property type="evidence" value="ECO:0007669"/>
    <property type="project" value="InterPro"/>
</dbReference>
<keyword evidence="3" id="KW-1185">Reference proteome</keyword>
<dbReference type="InterPro" id="IPR042859">
    <property type="entry name" value="NOL11"/>
</dbReference>
<dbReference type="PANTHER" id="PTHR15633">
    <property type="entry name" value="NUCLEOLAR PROTEIN 11"/>
    <property type="match status" value="1"/>
</dbReference>
<dbReference type="OMA" id="DSAMHID"/>
<dbReference type="AlphaFoldDB" id="A0A1M2VHN6"/>
<evidence type="ECO:0000313" key="3">
    <source>
        <dbReference type="Proteomes" id="UP000184267"/>
    </source>
</evidence>
<sequence length="463" mass="48399">MWDLRYGVLVAQQAIPAPSTLPRPKKTGAIIRLSASSVPSADASNKKSAVQLNGLLVLAPAPDRDPQAESTPARSTILVVPLTVPATSTIAAAMGRASAGARWISTKPAPNAANQGPRGPEMSAAARKALKEMRASINASAAGNVAGAEAAFFEYFKPDNSRKAVLAAKADAAEGRVAPVEYVFTEGALGLVLPAAGAQASGPVTYSAKIVRHLLERRAVNSSMVEGGLLPALAAREDWETIALAMRTVSDLPETDTIALLSKVAAAHRRNAPTDDDSAMHIDAASSPTPALVTFVAQCVVYPFTPALQRVAVRKNIPDAANLLPVLQVLDGWIVQHTDDGALLAAAVPTSELPPLDMILAFLQPLLDASFLALLAHAPAHRLLRALAAHLEPTLALTSALEHLAGPLEPFARAAAKAQARAAENKDAAPKGDSGRDWRRKRKAAHEQAAVAVGLYQVEELVL</sequence>
<evidence type="ECO:0000256" key="1">
    <source>
        <dbReference type="SAM" id="MobiDB-lite"/>
    </source>
</evidence>
<feature type="region of interest" description="Disordered" evidence="1">
    <location>
        <begin position="420"/>
        <end position="441"/>
    </location>
</feature>
<accession>A0A1M2VHN6</accession>
<organism evidence="2 3">
    <name type="scientific">Trametes pubescens</name>
    <name type="common">White-rot fungus</name>
    <dbReference type="NCBI Taxonomy" id="154538"/>
    <lineage>
        <taxon>Eukaryota</taxon>
        <taxon>Fungi</taxon>
        <taxon>Dikarya</taxon>
        <taxon>Basidiomycota</taxon>
        <taxon>Agaricomycotina</taxon>
        <taxon>Agaricomycetes</taxon>
        <taxon>Polyporales</taxon>
        <taxon>Polyporaceae</taxon>
        <taxon>Trametes</taxon>
    </lineage>
</organism>
<dbReference type="PANTHER" id="PTHR15633:SF2">
    <property type="entry name" value="NUCLEOLAR PROTEIN 11"/>
    <property type="match status" value="1"/>
</dbReference>
<dbReference type="EMBL" id="MNAD01001224">
    <property type="protein sequence ID" value="OJT07110.1"/>
    <property type="molecule type" value="Genomic_DNA"/>
</dbReference>
<dbReference type="GO" id="GO:0005730">
    <property type="term" value="C:nucleolus"/>
    <property type="evidence" value="ECO:0007669"/>
    <property type="project" value="TreeGrafter"/>
</dbReference>
<comment type="caution">
    <text evidence="2">The sequence shown here is derived from an EMBL/GenBank/DDBJ whole genome shotgun (WGS) entry which is preliminary data.</text>
</comment>
<name>A0A1M2VHN6_TRAPU</name>
<protein>
    <submittedName>
        <fullName evidence="2">Uncharacterized protein</fullName>
    </submittedName>
</protein>
<evidence type="ECO:0000313" key="2">
    <source>
        <dbReference type="EMBL" id="OJT07110.1"/>
    </source>
</evidence>